<evidence type="ECO:0000256" key="2">
    <source>
        <dbReference type="SAM" id="Phobius"/>
    </source>
</evidence>
<feature type="transmembrane region" description="Helical" evidence="2">
    <location>
        <begin position="177"/>
        <end position="198"/>
    </location>
</feature>
<feature type="region of interest" description="Disordered" evidence="1">
    <location>
        <begin position="408"/>
        <end position="439"/>
    </location>
</feature>
<name>A0AAD9L7E3_PAPLA</name>
<sequence>MKAVRVQSELSILCPETRVQPRRRWWWCGGIKLTTSSKPFQFVPLNSLPSPPLDTSITHTTQWPSDVTAHRPAMPSELLHFPPAYTLVGLYRLITDPSIRTPVLDKVKHASVRGAVVALVYAVGSWRVLDWIIRKFLIGGRGGFLGLGRGKVGDAVKESVDGLVRVGLGRFGFDIDLVFYTHLLILLPQISSILRFFIYKNLKIARSRAYALTVASRRKPSEFWSQGYIEEWAQPPVPPKGLPTQGPHRSEQAKWISWLLWWPTQLVLRHYLLLPLSPSLPLISPLVTSFLKAITIGEYLHQPYFDIKGMDSAATWRWVEERKWAYRVFGFAASLLESVPIIGLFFSISNRIGAAMWAFDLEKRQHLFANGIIKPLQPHQVGFYGSGIVNDLGVDIQKAEDLIDEKFSAKPGRHPDDTPLVEVRGEGVGASEAGREKVL</sequence>
<organism evidence="3 4">
    <name type="scientific">Papiliotrema laurentii</name>
    <name type="common">Cryptococcus laurentii</name>
    <dbReference type="NCBI Taxonomy" id="5418"/>
    <lineage>
        <taxon>Eukaryota</taxon>
        <taxon>Fungi</taxon>
        <taxon>Dikarya</taxon>
        <taxon>Basidiomycota</taxon>
        <taxon>Agaricomycotina</taxon>
        <taxon>Tremellomycetes</taxon>
        <taxon>Tremellales</taxon>
        <taxon>Rhynchogastremaceae</taxon>
        <taxon>Papiliotrema</taxon>
    </lineage>
</organism>
<evidence type="ECO:0000313" key="3">
    <source>
        <dbReference type="EMBL" id="KAK1925432.1"/>
    </source>
</evidence>
<feature type="transmembrane region" description="Helical" evidence="2">
    <location>
        <begin position="324"/>
        <end position="346"/>
    </location>
</feature>
<proteinExistence type="predicted"/>
<evidence type="ECO:0000256" key="1">
    <source>
        <dbReference type="SAM" id="MobiDB-lite"/>
    </source>
</evidence>
<dbReference type="PANTHER" id="PTHR34292:SF2">
    <property type="entry name" value="OUTER SPORE WALL PROTEIN LDS1"/>
    <property type="match status" value="1"/>
</dbReference>
<keyword evidence="2" id="KW-0812">Transmembrane</keyword>
<comment type="caution">
    <text evidence="3">The sequence shown here is derived from an EMBL/GenBank/DDBJ whole genome shotgun (WGS) entry which is preliminary data.</text>
</comment>
<gene>
    <name evidence="3" type="ORF">DB88DRAFT_483901</name>
</gene>
<dbReference type="InterPro" id="IPR052786">
    <property type="entry name" value="Spore_wall_assembly"/>
</dbReference>
<reference evidence="3" key="1">
    <citation type="submission" date="2023-02" db="EMBL/GenBank/DDBJ databases">
        <title>Identification and recombinant expression of a fungal hydrolase from Papiliotrema laurentii that hydrolyzes apple cutin and clears colloidal polyester polyurethane.</title>
        <authorList>
            <consortium name="DOE Joint Genome Institute"/>
            <person name="Roman V.A."/>
            <person name="Bojanowski C."/>
            <person name="Crable B.R."/>
            <person name="Wagner D.N."/>
            <person name="Hung C.S."/>
            <person name="Nadeau L.J."/>
            <person name="Schratz L."/>
            <person name="Haridas S."/>
            <person name="Pangilinan J."/>
            <person name="Lipzen A."/>
            <person name="Na H."/>
            <person name="Yan M."/>
            <person name="Ng V."/>
            <person name="Grigoriev I.V."/>
            <person name="Spatafora J.W."/>
            <person name="Barlow D."/>
            <person name="Biffinger J."/>
            <person name="Kelley-Loughnane N."/>
            <person name="Varaljay V.A."/>
            <person name="Crookes-Goodson W.J."/>
        </authorList>
    </citation>
    <scope>NUCLEOTIDE SEQUENCE</scope>
    <source>
        <strain evidence="3">5307AH</strain>
    </source>
</reference>
<keyword evidence="4" id="KW-1185">Reference proteome</keyword>
<dbReference type="EMBL" id="JAODAN010000003">
    <property type="protein sequence ID" value="KAK1925432.1"/>
    <property type="molecule type" value="Genomic_DNA"/>
</dbReference>
<keyword evidence="2" id="KW-0472">Membrane</keyword>
<dbReference type="Proteomes" id="UP001182556">
    <property type="component" value="Unassembled WGS sequence"/>
</dbReference>
<evidence type="ECO:0000313" key="4">
    <source>
        <dbReference type="Proteomes" id="UP001182556"/>
    </source>
</evidence>
<accession>A0AAD9L7E3</accession>
<dbReference type="AlphaFoldDB" id="A0AAD9L7E3"/>
<dbReference type="PANTHER" id="PTHR34292">
    <property type="entry name" value="OUTER SPORE WALL PROTEIN LDS1"/>
    <property type="match status" value="1"/>
</dbReference>
<feature type="compositionally biased region" description="Basic and acidic residues" evidence="1">
    <location>
        <begin position="408"/>
        <end position="417"/>
    </location>
</feature>
<protein>
    <submittedName>
        <fullName evidence="3">Uncharacterized protein</fullName>
    </submittedName>
</protein>
<keyword evidence="2" id="KW-1133">Transmembrane helix</keyword>